<gene>
    <name evidence="2" type="ORF">LTR91_004538</name>
</gene>
<feature type="compositionally biased region" description="Acidic residues" evidence="1">
    <location>
        <begin position="458"/>
        <end position="467"/>
    </location>
</feature>
<proteinExistence type="predicted"/>
<evidence type="ECO:0000313" key="3">
    <source>
        <dbReference type="Proteomes" id="UP001175353"/>
    </source>
</evidence>
<feature type="compositionally biased region" description="Acidic residues" evidence="1">
    <location>
        <begin position="427"/>
        <end position="441"/>
    </location>
</feature>
<feature type="compositionally biased region" description="Low complexity" evidence="1">
    <location>
        <begin position="445"/>
        <end position="457"/>
    </location>
</feature>
<dbReference type="EMBL" id="JAUJLE010000026">
    <property type="protein sequence ID" value="KAK1004092.1"/>
    <property type="molecule type" value="Genomic_DNA"/>
</dbReference>
<dbReference type="AlphaFoldDB" id="A0AAN6QYM7"/>
<feature type="region of interest" description="Disordered" evidence="1">
    <location>
        <begin position="415"/>
        <end position="467"/>
    </location>
</feature>
<sequence>MTTPEDSRKRAAWSITMPESVEGAHKRAKGLEQDDAVMDPGTPLEAFYDKSEFLRIEDVARDFYTPDLHNAIDPMYQEKNFAHDIEYKYIEMSARLATRYLQTAETWSAIDKIVNTRQKDLTKLEEKNDSGQNHYAYPSASKLTLAARQQGVQNALAQVARTVRFLLASATDLSGSTADTTYVETVPGGDQSGKPQWHGEIRLDKQSYRELVACTKSKDDPWQFATSLIHESTHAICFTKWTQGNNYNEKFFDADATKAPFAEAGFEVEHRLFGGIMQMIFNNEYKDSRVFRYRYPDGTLSRQQGKLVVFPWPNNTTWNIYKGRGINRRPQVKLPKVDLVWRVDVHQLASHFRTSTWNKVAQSGIKVLHLDRTSGHGFWQDPTDKFQVLQIRNPKRADLDADYEIRAYGDVMRKSDDSGNKLGYADDTAEPDSPLSDEDQFVEPSDNSTDSDSSSSESDYDPMDTEE</sequence>
<comment type="caution">
    <text evidence="2">The sequence shown here is derived from an EMBL/GenBank/DDBJ whole genome shotgun (WGS) entry which is preliminary data.</text>
</comment>
<evidence type="ECO:0000256" key="1">
    <source>
        <dbReference type="SAM" id="MobiDB-lite"/>
    </source>
</evidence>
<accession>A0AAN6QYM7</accession>
<name>A0AAN6QYM7_9PEZI</name>
<keyword evidence="3" id="KW-1185">Reference proteome</keyword>
<protein>
    <submittedName>
        <fullName evidence="2">Uncharacterized protein</fullName>
    </submittedName>
</protein>
<evidence type="ECO:0000313" key="2">
    <source>
        <dbReference type="EMBL" id="KAK1004092.1"/>
    </source>
</evidence>
<reference evidence="2" key="1">
    <citation type="submission" date="2023-06" db="EMBL/GenBank/DDBJ databases">
        <title>Black Yeasts Isolated from many extreme environments.</title>
        <authorList>
            <person name="Coleine C."/>
            <person name="Stajich J.E."/>
            <person name="Selbmann L."/>
        </authorList>
    </citation>
    <scope>NUCLEOTIDE SEQUENCE</scope>
    <source>
        <strain evidence="2">CCFEE 5200</strain>
    </source>
</reference>
<organism evidence="2 3">
    <name type="scientific">Friedmanniomyces endolithicus</name>
    <dbReference type="NCBI Taxonomy" id="329885"/>
    <lineage>
        <taxon>Eukaryota</taxon>
        <taxon>Fungi</taxon>
        <taxon>Dikarya</taxon>
        <taxon>Ascomycota</taxon>
        <taxon>Pezizomycotina</taxon>
        <taxon>Dothideomycetes</taxon>
        <taxon>Dothideomycetidae</taxon>
        <taxon>Mycosphaerellales</taxon>
        <taxon>Teratosphaeriaceae</taxon>
        <taxon>Friedmanniomyces</taxon>
    </lineage>
</organism>
<dbReference type="Proteomes" id="UP001175353">
    <property type="component" value="Unassembled WGS sequence"/>
</dbReference>